<dbReference type="STRING" id="457427.SSOG_09164"/>
<dbReference type="OrthoDB" id="4089284at2"/>
<dbReference type="Proteomes" id="UP000003963">
    <property type="component" value="Unassembled WGS sequence"/>
</dbReference>
<reference evidence="2 3" key="1">
    <citation type="submission" date="2009-02" db="EMBL/GenBank/DDBJ databases">
        <title>Annotation of Streptomyces hygroscopicus strain ATCC 53653.</title>
        <authorList>
            <consortium name="The Broad Institute Genome Sequencing Platform"/>
            <consortium name="Broad Institute Microbial Sequencing Center"/>
            <person name="Fischbach M."/>
            <person name="Godfrey P."/>
            <person name="Ward D."/>
            <person name="Young S."/>
            <person name="Zeng Q."/>
            <person name="Koehrsen M."/>
            <person name="Alvarado L."/>
            <person name="Berlin A.M."/>
            <person name="Bochicchio J."/>
            <person name="Borenstein D."/>
            <person name="Chapman S.B."/>
            <person name="Chen Z."/>
            <person name="Engels R."/>
            <person name="Freedman E."/>
            <person name="Gellesch M."/>
            <person name="Goldberg J."/>
            <person name="Griggs A."/>
            <person name="Gujja S."/>
            <person name="Heilman E.R."/>
            <person name="Heiman D.I."/>
            <person name="Hepburn T.A."/>
            <person name="Howarth C."/>
            <person name="Jen D."/>
            <person name="Larson L."/>
            <person name="Lewis B."/>
            <person name="Mehta T."/>
            <person name="Park D."/>
            <person name="Pearson M."/>
            <person name="Richards J."/>
            <person name="Roberts A."/>
            <person name="Saif S."/>
            <person name="Shea T.D."/>
            <person name="Shenoy N."/>
            <person name="Sisk P."/>
            <person name="Stolte C."/>
            <person name="Sykes S.N."/>
            <person name="Thomson T."/>
            <person name="Walk T."/>
            <person name="White J."/>
            <person name="Yandava C."/>
            <person name="Straight P."/>
            <person name="Clardy J."/>
            <person name="Hung D."/>
            <person name="Kolter R."/>
            <person name="Mekalanos J."/>
            <person name="Walker S."/>
            <person name="Walsh C.T."/>
            <person name="Wieland-Brown L.C."/>
            <person name="Haas B."/>
            <person name="Nusbaum C."/>
            <person name="Birren B."/>
        </authorList>
    </citation>
    <scope>NUCLEOTIDE SEQUENCE [LARGE SCALE GENOMIC DNA]</scope>
    <source>
        <strain evidence="2 3">ATCC 53653</strain>
    </source>
</reference>
<keyword evidence="3" id="KW-1185">Reference proteome</keyword>
<organism evidence="2 3">
    <name type="scientific">Streptomyces himastatinicus ATCC 53653</name>
    <dbReference type="NCBI Taxonomy" id="457427"/>
    <lineage>
        <taxon>Bacteria</taxon>
        <taxon>Bacillati</taxon>
        <taxon>Actinomycetota</taxon>
        <taxon>Actinomycetes</taxon>
        <taxon>Kitasatosporales</taxon>
        <taxon>Streptomycetaceae</taxon>
        <taxon>Streptomyces</taxon>
        <taxon>Streptomyces violaceusniger group</taxon>
    </lineage>
</organism>
<proteinExistence type="predicted"/>
<evidence type="ECO:0000313" key="3">
    <source>
        <dbReference type="Proteomes" id="UP000003963"/>
    </source>
</evidence>
<dbReference type="AlphaFoldDB" id="D9WX22"/>
<name>D9WX22_9ACTN</name>
<protein>
    <submittedName>
        <fullName evidence="2">Uncharacterized protein</fullName>
    </submittedName>
</protein>
<dbReference type="HOGENOM" id="CLU_2425682_0_0_11"/>
<evidence type="ECO:0000313" key="2">
    <source>
        <dbReference type="EMBL" id="EFL29450.1"/>
    </source>
</evidence>
<accession>D9WX22</accession>
<evidence type="ECO:0000256" key="1">
    <source>
        <dbReference type="SAM" id="MobiDB-lite"/>
    </source>
</evidence>
<feature type="region of interest" description="Disordered" evidence="1">
    <location>
        <begin position="1"/>
        <end position="21"/>
    </location>
</feature>
<dbReference type="RefSeq" id="WP_009721247.1">
    <property type="nucleotide sequence ID" value="NZ_GG657755.1"/>
</dbReference>
<dbReference type="EMBL" id="GG657755">
    <property type="protein sequence ID" value="EFL29450.1"/>
    <property type="molecule type" value="Genomic_DNA"/>
</dbReference>
<sequence>MTVDPMDLGAQPEDDDTTEADRTAKLADQLAGIYDYIRLTELEKDDPQRAQEHRDAAHELAGWFTGAPREERPGRVLPGLGESQGAPERAG</sequence>
<feature type="region of interest" description="Disordered" evidence="1">
    <location>
        <begin position="60"/>
        <end position="91"/>
    </location>
</feature>
<gene>
    <name evidence="2" type="ORF">SSOG_09164</name>
</gene>